<sequence>MKAVRHMRKDEGGEGGTIVNISSTAGLCKYTFLPIYGGSKGAVLHFSQSLAREPFYDNTGIRVITLCPGPTATKLMEGLDNRIVETSSMKQIQSLSDVQIIQSIPSAVAAMMKLLKEGDNGSVWLSANDKPVVELTEKINKHLDELEKLTLA</sequence>
<evidence type="ECO:0000256" key="21">
    <source>
        <dbReference type="ARBA" id="ARBA00049188"/>
    </source>
</evidence>
<evidence type="ECO:0000256" key="5">
    <source>
        <dbReference type="ARBA" id="ARBA00040276"/>
    </source>
</evidence>
<evidence type="ECO:0000256" key="16">
    <source>
        <dbReference type="ARBA" id="ARBA00048535"/>
    </source>
</evidence>
<dbReference type="PANTHER" id="PTHR44229:SF4">
    <property type="entry name" value="15-HYDROXYPROSTAGLANDIN DEHYDROGENASE [NAD(+)]"/>
    <property type="match status" value="1"/>
</dbReference>
<comment type="function">
    <text evidence="8">Catalyzes the NAD-dependent dehydrogenation (oxidation) of a broad array of hydroxylated polyunsaturated fatty acids (mainly eicosanoids and docosanoids, including prostaglandins, lipoxins and resolvins), yielding their corresponding keto (oxo) metabolites. Decreases the levels of the pro-proliferative prostaglandins such as prostaglandin E2 (whose activity is increased in cancer because of an increase in the expression of cyclooxygenase 2) and generates oxo-fatty acid products that can profoundly influence cell function by abrogating pro-inflammatory cytokine expression. Converts resolvins E1, D1 and D2 to their oxo products, which represents a mode of resolvin inactivation. Resolvin E1 plays important roles during the resolution phase of acute inflammation, while resolvins D1 and D2 have a unique role in obesity-induced adipose inflammation.</text>
</comment>
<accession>A0A0N1IPR6</accession>
<evidence type="ECO:0000256" key="18">
    <source>
        <dbReference type="ARBA" id="ARBA00048739"/>
    </source>
</evidence>
<comment type="catalytic activity">
    <reaction evidence="14">
        <text>resolvin D1 + NAD(+) = 17-oxoresolvin D1 + NADH + H(+)</text>
        <dbReference type="Rhea" id="RHEA:50128"/>
        <dbReference type="ChEBI" id="CHEBI:15378"/>
        <dbReference type="ChEBI" id="CHEBI:57540"/>
        <dbReference type="ChEBI" id="CHEBI:57945"/>
        <dbReference type="ChEBI" id="CHEBI:132079"/>
        <dbReference type="ChEBI" id="CHEBI:132081"/>
    </reaction>
    <physiologicalReaction direction="left-to-right" evidence="14">
        <dbReference type="Rhea" id="RHEA:50129"/>
    </physiologicalReaction>
</comment>
<evidence type="ECO:0000256" key="19">
    <source>
        <dbReference type="ARBA" id="ARBA00048921"/>
    </source>
</evidence>
<keyword evidence="23" id="KW-1185">Reference proteome</keyword>
<evidence type="ECO:0000256" key="8">
    <source>
        <dbReference type="ARBA" id="ARBA00045705"/>
    </source>
</evidence>
<evidence type="ECO:0000256" key="9">
    <source>
        <dbReference type="ARBA" id="ARBA00047325"/>
    </source>
</evidence>
<dbReference type="GO" id="GO:0016404">
    <property type="term" value="F:15-hydroxyprostaglandin dehydrogenase (NAD+) activity"/>
    <property type="evidence" value="ECO:0007669"/>
    <property type="project" value="UniProtKB-EC"/>
</dbReference>
<reference evidence="22 23" key="1">
    <citation type="journal article" date="2015" name="Nat. Commun.">
        <title>Outbred genome sequencing and CRISPR/Cas9 gene editing in butterflies.</title>
        <authorList>
            <person name="Li X."/>
            <person name="Fan D."/>
            <person name="Zhang W."/>
            <person name="Liu G."/>
            <person name="Zhang L."/>
            <person name="Zhao L."/>
            <person name="Fang X."/>
            <person name="Chen L."/>
            <person name="Dong Y."/>
            <person name="Chen Y."/>
            <person name="Ding Y."/>
            <person name="Zhao R."/>
            <person name="Feng M."/>
            <person name="Zhu Y."/>
            <person name="Feng Y."/>
            <person name="Jiang X."/>
            <person name="Zhu D."/>
            <person name="Xiang H."/>
            <person name="Feng X."/>
            <person name="Li S."/>
            <person name="Wang J."/>
            <person name="Zhang G."/>
            <person name="Kronforst M.R."/>
            <person name="Wang W."/>
        </authorList>
    </citation>
    <scope>NUCLEOTIDE SEQUENCE [LARGE SCALE GENOMIC DNA]</scope>
    <source>
        <strain evidence="22">Ya'a_city_454_Pm</strain>
        <tissue evidence="22">Whole body</tissue>
    </source>
</reference>
<evidence type="ECO:0000256" key="6">
    <source>
        <dbReference type="ARBA" id="ARBA00041812"/>
    </source>
</evidence>
<comment type="catalytic activity">
    <reaction evidence="11">
        <text>14-hydroxy-(4Z,7Z,10Z,12E,16Z,19Z)-docosahexaenoate + NAD(+) = 14-oxo-(4Z,7Z,10Z,12E,16Z,19Z)-docosahexaenoate + NADH + H(+)</text>
        <dbReference type="Rhea" id="RHEA:48952"/>
        <dbReference type="ChEBI" id="CHEBI:15378"/>
        <dbReference type="ChEBI" id="CHEBI:57540"/>
        <dbReference type="ChEBI" id="CHEBI:57945"/>
        <dbReference type="ChEBI" id="CHEBI:90866"/>
        <dbReference type="ChEBI" id="CHEBI:90867"/>
    </reaction>
    <physiologicalReaction direction="left-to-right" evidence="11">
        <dbReference type="Rhea" id="RHEA:48953"/>
    </physiologicalReaction>
</comment>
<evidence type="ECO:0000256" key="1">
    <source>
        <dbReference type="ARBA" id="ARBA00006484"/>
    </source>
</evidence>
<dbReference type="PRINTS" id="PR01167">
    <property type="entry name" value="INSADHFAMILY"/>
</dbReference>
<dbReference type="STRING" id="76193.A0A0N1IPR6"/>
<dbReference type="Pfam" id="PF00106">
    <property type="entry name" value="adh_short"/>
    <property type="match status" value="1"/>
</dbReference>
<comment type="catalytic activity">
    <reaction evidence="17">
        <text>prostaglandin A1 + NAD(+) = 15-oxo-prostaglandin A1 + NADH + H(+)</text>
        <dbReference type="Rhea" id="RHEA:41263"/>
        <dbReference type="ChEBI" id="CHEBI:15378"/>
        <dbReference type="ChEBI" id="CHEBI:57398"/>
        <dbReference type="ChEBI" id="CHEBI:57540"/>
        <dbReference type="ChEBI" id="CHEBI:57945"/>
        <dbReference type="ChEBI" id="CHEBI:85072"/>
    </reaction>
    <physiologicalReaction direction="left-to-right" evidence="17">
        <dbReference type="Rhea" id="RHEA:41264"/>
    </physiologicalReaction>
</comment>
<comment type="catalytic activity">
    <reaction evidence="12">
        <text>15-oxo-(5S,6R)-dihydroxy-(7E,9E,11Z)-eicosatrienoate + NADH + H(+) = (5S,6R,15S)-trihydroxy-(7E,9E,11Z)-eicosatrienoate + NAD(+)</text>
        <dbReference type="Rhea" id="RHEA:41596"/>
        <dbReference type="ChEBI" id="CHEBI:15378"/>
        <dbReference type="ChEBI" id="CHEBI:57540"/>
        <dbReference type="ChEBI" id="CHEBI:57945"/>
        <dbReference type="ChEBI" id="CHEBI:78325"/>
        <dbReference type="ChEBI" id="CHEBI:78329"/>
    </reaction>
    <physiologicalReaction direction="left-to-right" evidence="12">
        <dbReference type="Rhea" id="RHEA:41597"/>
    </physiologicalReaction>
</comment>
<dbReference type="PANTHER" id="PTHR44229">
    <property type="entry name" value="15-HYDROXYPROSTAGLANDIN DEHYDROGENASE [NAD(+)]"/>
    <property type="match status" value="1"/>
</dbReference>
<evidence type="ECO:0000256" key="7">
    <source>
        <dbReference type="ARBA" id="ARBA00042026"/>
    </source>
</evidence>
<evidence type="ECO:0000256" key="4">
    <source>
        <dbReference type="ARBA" id="ARBA00039060"/>
    </source>
</evidence>
<dbReference type="InterPro" id="IPR020904">
    <property type="entry name" value="Sc_DH/Rdtase_CS"/>
</dbReference>
<dbReference type="PROSITE" id="PS00061">
    <property type="entry name" value="ADH_SHORT"/>
    <property type="match status" value="1"/>
</dbReference>
<dbReference type="AlphaFoldDB" id="A0A0N1IPR6"/>
<comment type="catalytic activity">
    <reaction evidence="19">
        <text>resolvin D2 + NAD(+) = 16-oxoresolvin D2 + NADH + H(+)</text>
        <dbReference type="Rhea" id="RHEA:53588"/>
        <dbReference type="ChEBI" id="CHEBI:15378"/>
        <dbReference type="ChEBI" id="CHEBI:57540"/>
        <dbReference type="ChEBI" id="CHEBI:57945"/>
        <dbReference type="ChEBI" id="CHEBI:133367"/>
        <dbReference type="ChEBI" id="CHEBI:137498"/>
    </reaction>
    <physiologicalReaction direction="left-to-right" evidence="19">
        <dbReference type="Rhea" id="RHEA:53589"/>
    </physiologicalReaction>
</comment>
<evidence type="ECO:0000313" key="22">
    <source>
        <dbReference type="EMBL" id="KPJ17679.1"/>
    </source>
</evidence>
<comment type="catalytic activity">
    <reaction evidence="9">
        <text>prostaglandin E1 + NAD(+) = 15-oxoprostaglandin E1 + NADH + H(+)</text>
        <dbReference type="Rhea" id="RHEA:16477"/>
        <dbReference type="ChEBI" id="CHEBI:15378"/>
        <dbReference type="ChEBI" id="CHEBI:57397"/>
        <dbReference type="ChEBI" id="CHEBI:57401"/>
        <dbReference type="ChEBI" id="CHEBI:57540"/>
        <dbReference type="ChEBI" id="CHEBI:57945"/>
    </reaction>
    <physiologicalReaction direction="left-to-right" evidence="9">
        <dbReference type="Rhea" id="RHEA:16478"/>
    </physiologicalReaction>
</comment>
<dbReference type="KEGG" id="pmac:106707962"/>
<evidence type="ECO:0000313" key="23">
    <source>
        <dbReference type="Proteomes" id="UP000053240"/>
    </source>
</evidence>
<evidence type="ECO:0000256" key="10">
    <source>
        <dbReference type="ARBA" id="ARBA00047672"/>
    </source>
</evidence>
<protein>
    <recommendedName>
        <fullName evidence="5">15-hydroxyprostaglandin dehydrogenase [NAD(+)]</fullName>
        <ecNumber evidence="3">1.1.1.141</ecNumber>
        <ecNumber evidence="4">1.1.1.232</ecNumber>
    </recommendedName>
    <alternativeName>
        <fullName evidence="7">Eicosanoid/docosanoid dehydrogenase [NAD(+)]</fullName>
    </alternativeName>
    <alternativeName>
        <fullName evidence="6">Prostaglandin dehydrogenase 1</fullName>
    </alternativeName>
</protein>
<comment type="catalytic activity">
    <reaction evidence="16">
        <text>lipoxin A4 + NAD(+) = 15-oxo-(5S,6R)-dihydroxy-(7E,9E,11Z,13E)-eicosatetraenoate + NADH + H(+)</text>
        <dbReference type="Rhea" id="RHEA:41572"/>
        <dbReference type="ChEBI" id="CHEBI:15378"/>
        <dbReference type="ChEBI" id="CHEBI:57540"/>
        <dbReference type="ChEBI" id="CHEBI:57945"/>
        <dbReference type="ChEBI" id="CHEBI:67026"/>
        <dbReference type="ChEBI" id="CHEBI:78311"/>
    </reaction>
    <physiologicalReaction direction="left-to-right" evidence="16">
        <dbReference type="Rhea" id="RHEA:41573"/>
    </physiologicalReaction>
</comment>
<dbReference type="GO" id="GO:0047034">
    <property type="term" value="F:15-hydroxyicosatetraenoate dehydrogenase activity"/>
    <property type="evidence" value="ECO:0007669"/>
    <property type="project" value="UniProtKB-EC"/>
</dbReference>
<dbReference type="EC" id="1.1.1.141" evidence="3"/>
<comment type="catalytic activity">
    <reaction evidence="18">
        <text>prostaglandin E2 + NAD(+) = 15-oxoprostaglandin E2 + NADH + H(+)</text>
        <dbReference type="Rhea" id="RHEA:11876"/>
        <dbReference type="ChEBI" id="CHEBI:15378"/>
        <dbReference type="ChEBI" id="CHEBI:57400"/>
        <dbReference type="ChEBI" id="CHEBI:57540"/>
        <dbReference type="ChEBI" id="CHEBI:57945"/>
        <dbReference type="ChEBI" id="CHEBI:606564"/>
        <dbReference type="EC" id="1.1.1.141"/>
    </reaction>
    <physiologicalReaction direction="left-to-right" evidence="18">
        <dbReference type="Rhea" id="RHEA:11877"/>
    </physiologicalReaction>
</comment>
<dbReference type="InterPro" id="IPR036291">
    <property type="entry name" value="NAD(P)-bd_dom_sf"/>
</dbReference>
<dbReference type="EC" id="1.1.1.232" evidence="4"/>
<comment type="catalytic activity">
    <reaction evidence="21">
        <text>resolvin E1 + NAD(+) = 18-oxo-resolvin E1 + NADH + H(+)</text>
        <dbReference type="Rhea" id="RHEA:49244"/>
        <dbReference type="ChEBI" id="CHEBI:15378"/>
        <dbReference type="ChEBI" id="CHEBI:57540"/>
        <dbReference type="ChEBI" id="CHEBI:57945"/>
        <dbReference type="ChEBI" id="CHEBI:91000"/>
        <dbReference type="ChEBI" id="CHEBI:91001"/>
    </reaction>
    <physiologicalReaction direction="left-to-right" evidence="21">
        <dbReference type="Rhea" id="RHEA:49245"/>
    </physiologicalReaction>
</comment>
<comment type="catalytic activity">
    <reaction evidence="10">
        <text>resolvin D1 + NAD(+) = 8-oxoresolvin D1 + NADH + H(+)</text>
        <dbReference type="Rhea" id="RHEA:50124"/>
        <dbReference type="ChEBI" id="CHEBI:15378"/>
        <dbReference type="ChEBI" id="CHEBI:57540"/>
        <dbReference type="ChEBI" id="CHEBI:57945"/>
        <dbReference type="ChEBI" id="CHEBI:132079"/>
        <dbReference type="ChEBI" id="CHEBI:132080"/>
    </reaction>
    <physiologicalReaction direction="left-to-right" evidence="10">
        <dbReference type="Rhea" id="RHEA:50125"/>
    </physiologicalReaction>
</comment>
<evidence type="ECO:0000256" key="3">
    <source>
        <dbReference type="ARBA" id="ARBA00038968"/>
    </source>
</evidence>
<dbReference type="Proteomes" id="UP000053240">
    <property type="component" value="Unassembled WGS sequence"/>
</dbReference>
<organism evidence="22 23">
    <name type="scientific">Papilio machaon</name>
    <name type="common">Old World swallowtail butterfly</name>
    <dbReference type="NCBI Taxonomy" id="76193"/>
    <lineage>
        <taxon>Eukaryota</taxon>
        <taxon>Metazoa</taxon>
        <taxon>Ecdysozoa</taxon>
        <taxon>Arthropoda</taxon>
        <taxon>Hexapoda</taxon>
        <taxon>Insecta</taxon>
        <taxon>Pterygota</taxon>
        <taxon>Neoptera</taxon>
        <taxon>Endopterygota</taxon>
        <taxon>Lepidoptera</taxon>
        <taxon>Glossata</taxon>
        <taxon>Ditrysia</taxon>
        <taxon>Papilionoidea</taxon>
        <taxon>Papilionidae</taxon>
        <taxon>Papilioninae</taxon>
        <taxon>Papilio</taxon>
    </lineage>
</organism>
<evidence type="ECO:0000256" key="14">
    <source>
        <dbReference type="ARBA" id="ARBA00048170"/>
    </source>
</evidence>
<evidence type="ECO:0000256" key="17">
    <source>
        <dbReference type="ARBA" id="ARBA00048611"/>
    </source>
</evidence>
<evidence type="ECO:0000256" key="15">
    <source>
        <dbReference type="ARBA" id="ARBA00048393"/>
    </source>
</evidence>
<dbReference type="EMBL" id="KQ460120">
    <property type="protein sequence ID" value="KPJ17679.1"/>
    <property type="molecule type" value="Genomic_DNA"/>
</dbReference>
<comment type="catalytic activity">
    <reaction evidence="15">
        <text>resolvin D2 + NAD(+) = 7-oxoresolvin D2 + NADH + H(+)</text>
        <dbReference type="Rhea" id="RHEA:53584"/>
        <dbReference type="ChEBI" id="CHEBI:15378"/>
        <dbReference type="ChEBI" id="CHEBI:57540"/>
        <dbReference type="ChEBI" id="CHEBI:57945"/>
        <dbReference type="ChEBI" id="CHEBI:133367"/>
        <dbReference type="ChEBI" id="CHEBI:137497"/>
    </reaction>
    <physiologicalReaction direction="left-to-right" evidence="15">
        <dbReference type="Rhea" id="RHEA:53585"/>
    </physiologicalReaction>
</comment>
<dbReference type="Gene3D" id="3.40.50.720">
    <property type="entry name" value="NAD(P)-binding Rossmann-like Domain"/>
    <property type="match status" value="1"/>
</dbReference>
<gene>
    <name evidence="22" type="ORF">RR48_01080</name>
</gene>
<dbReference type="PRINTS" id="PR00080">
    <property type="entry name" value="SDRFAMILY"/>
</dbReference>
<evidence type="ECO:0000256" key="11">
    <source>
        <dbReference type="ARBA" id="ARBA00048008"/>
    </source>
</evidence>
<evidence type="ECO:0000256" key="12">
    <source>
        <dbReference type="ARBA" id="ARBA00048140"/>
    </source>
</evidence>
<proteinExistence type="inferred from homology"/>
<comment type="catalytic activity">
    <reaction evidence="20">
        <text>(15S)-hydroxy-(5Z,8Z,11Z,13E)-eicosatetraenoate + NAD(+) = 15-oxo-(5Z,8Z,11Z,13E)-eicosatetraenoate + NADH + H(+)</text>
        <dbReference type="Rhea" id="RHEA:23260"/>
        <dbReference type="ChEBI" id="CHEBI:15378"/>
        <dbReference type="ChEBI" id="CHEBI:57409"/>
        <dbReference type="ChEBI" id="CHEBI:57410"/>
        <dbReference type="ChEBI" id="CHEBI:57540"/>
        <dbReference type="ChEBI" id="CHEBI:57945"/>
        <dbReference type="EC" id="1.1.1.232"/>
    </reaction>
    <physiologicalReaction direction="left-to-right" evidence="20">
        <dbReference type="Rhea" id="RHEA:23261"/>
    </physiologicalReaction>
</comment>
<dbReference type="GO" id="GO:0005737">
    <property type="term" value="C:cytoplasm"/>
    <property type="evidence" value="ECO:0007669"/>
    <property type="project" value="TreeGrafter"/>
</dbReference>
<dbReference type="SUPFAM" id="SSF51735">
    <property type="entry name" value="NAD(P)-binding Rossmann-fold domains"/>
    <property type="match status" value="1"/>
</dbReference>
<dbReference type="InterPro" id="IPR002347">
    <property type="entry name" value="SDR_fam"/>
</dbReference>
<evidence type="ECO:0000256" key="2">
    <source>
        <dbReference type="ARBA" id="ARBA00023002"/>
    </source>
</evidence>
<keyword evidence="2" id="KW-0560">Oxidoreductase</keyword>
<dbReference type="InParanoid" id="A0A0N1IPR6"/>
<name>A0A0N1IPR6_PAPMA</name>
<comment type="similarity">
    <text evidence="1">Belongs to the short-chain dehydrogenases/reductases (SDR) family.</text>
</comment>
<evidence type="ECO:0000256" key="13">
    <source>
        <dbReference type="ARBA" id="ARBA00048144"/>
    </source>
</evidence>
<dbReference type="FunCoup" id="A0A0N1IPR6">
    <property type="interactions" value="107"/>
</dbReference>
<comment type="catalytic activity">
    <reaction evidence="13">
        <text>(11R)-hydroxy-(5Z,8Z,12E,14Z)-eicosatetraenoate + NAD(+) = 11-oxo-(5Z,8Z,12E,14Z)-eicosatetraenoate + NADH + H(+)</text>
        <dbReference type="Rhea" id="RHEA:48640"/>
        <dbReference type="ChEBI" id="CHEBI:15378"/>
        <dbReference type="ChEBI" id="CHEBI:57540"/>
        <dbReference type="ChEBI" id="CHEBI:57945"/>
        <dbReference type="ChEBI" id="CHEBI:78836"/>
        <dbReference type="ChEBI" id="CHEBI:90697"/>
    </reaction>
    <physiologicalReaction direction="left-to-right" evidence="13">
        <dbReference type="Rhea" id="RHEA:48641"/>
    </physiologicalReaction>
</comment>
<evidence type="ECO:0000256" key="20">
    <source>
        <dbReference type="ARBA" id="ARBA00049151"/>
    </source>
</evidence>